<sequence>MHTLSTSVATVLRSPTKATSAKKRQAFKETATGRLLAIFKCGYNFSVAEDGNAIGEKASFKVDLIGKDIAVYEQRSAIS</sequence>
<dbReference type="Proteomes" id="UP001066276">
    <property type="component" value="Chromosome 11"/>
</dbReference>
<gene>
    <name evidence="1" type="ORF">NDU88_005520</name>
</gene>
<comment type="caution">
    <text evidence="1">The sequence shown here is derived from an EMBL/GenBank/DDBJ whole genome shotgun (WGS) entry which is preliminary data.</text>
</comment>
<protein>
    <submittedName>
        <fullName evidence="1">Uncharacterized protein</fullName>
    </submittedName>
</protein>
<proteinExistence type="predicted"/>
<evidence type="ECO:0000313" key="2">
    <source>
        <dbReference type="Proteomes" id="UP001066276"/>
    </source>
</evidence>
<accession>A0AAV7LPB8</accession>
<keyword evidence="2" id="KW-1185">Reference proteome</keyword>
<reference evidence="1" key="1">
    <citation type="journal article" date="2022" name="bioRxiv">
        <title>Sequencing and chromosome-scale assembly of the giantPleurodeles waltlgenome.</title>
        <authorList>
            <person name="Brown T."/>
            <person name="Elewa A."/>
            <person name="Iarovenko S."/>
            <person name="Subramanian E."/>
            <person name="Araus A.J."/>
            <person name="Petzold A."/>
            <person name="Susuki M."/>
            <person name="Suzuki K.-i.T."/>
            <person name="Hayashi T."/>
            <person name="Toyoda A."/>
            <person name="Oliveira C."/>
            <person name="Osipova E."/>
            <person name="Leigh N.D."/>
            <person name="Simon A."/>
            <person name="Yun M.H."/>
        </authorList>
    </citation>
    <scope>NUCLEOTIDE SEQUENCE</scope>
    <source>
        <strain evidence="1">20211129_DDA</strain>
        <tissue evidence="1">Liver</tissue>
    </source>
</reference>
<organism evidence="1 2">
    <name type="scientific">Pleurodeles waltl</name>
    <name type="common">Iberian ribbed newt</name>
    <dbReference type="NCBI Taxonomy" id="8319"/>
    <lineage>
        <taxon>Eukaryota</taxon>
        <taxon>Metazoa</taxon>
        <taxon>Chordata</taxon>
        <taxon>Craniata</taxon>
        <taxon>Vertebrata</taxon>
        <taxon>Euteleostomi</taxon>
        <taxon>Amphibia</taxon>
        <taxon>Batrachia</taxon>
        <taxon>Caudata</taxon>
        <taxon>Salamandroidea</taxon>
        <taxon>Salamandridae</taxon>
        <taxon>Pleurodelinae</taxon>
        <taxon>Pleurodeles</taxon>
    </lineage>
</organism>
<dbReference type="EMBL" id="JANPWB010000015">
    <property type="protein sequence ID" value="KAJ1092410.1"/>
    <property type="molecule type" value="Genomic_DNA"/>
</dbReference>
<dbReference type="AlphaFoldDB" id="A0AAV7LPB8"/>
<evidence type="ECO:0000313" key="1">
    <source>
        <dbReference type="EMBL" id="KAJ1092410.1"/>
    </source>
</evidence>
<name>A0AAV7LPB8_PLEWA</name>